<evidence type="ECO:0000313" key="1">
    <source>
        <dbReference type="EMBL" id="ABO65257.1"/>
    </source>
</evidence>
<reference evidence="1" key="2">
    <citation type="submission" date="2007-02" db="EMBL/GenBank/DDBJ databases">
        <authorList>
            <person name="Mari J."/>
            <person name="Bonami J.-R."/>
            <person name="Poulos B."/>
            <person name="Lightner D."/>
        </authorList>
    </citation>
    <scope>NUCLEOTIDE SEQUENCE</scope>
</reference>
<reference evidence="1" key="1">
    <citation type="journal article" date="1993" name="Dis. Aquat. Organ.">
        <title>Preliminary characterization and partial cloning of the genome of baculovirus from Penaeus monodon (PmSNPV=MBV).</title>
        <authorList>
            <person name="Mari J."/>
            <person name="Bonami J.-R."/>
            <person name="Poulos B."/>
            <person name="Lightner D."/>
        </authorList>
    </citation>
    <scope>NUCLEOTIDE SEQUENCE</scope>
</reference>
<dbReference type="EMBL" id="EF458632">
    <property type="protein sequence ID" value="ABO65257.1"/>
    <property type="molecule type" value="Genomic_DNA"/>
</dbReference>
<sequence length="190" mass="22610">MLEPIENSVKLEASVLKFDRTPLESYRNANNYLNINFSLFDAAFIYQNTLELTRIKNILKQEKYTTLLMNTYKYKMLWDFYKAINVTQDPKDIIYKIFILTNIVVTGTSELATSLSESDVSMIVHLMKQPPSLEFCKLWMDAHEFAYIIYNINDESCYMFKNNYYKNNLYIEFEFHSKQLTLLKHTHLKT</sequence>
<organism evidence="1">
    <name type="scientific">Penaeus monodon nucleopolyhedrovirus</name>
    <dbReference type="NCBI Taxonomy" id="259389"/>
    <lineage>
        <taxon>Viruses</taxon>
        <taxon>Viruses incertae sedis</taxon>
        <taxon>Naldaviricetes</taxon>
        <taxon>Lefavirales</taxon>
        <taxon>Baculoviridae</taxon>
    </lineage>
</organism>
<accession>A4UN89</accession>
<name>A4UN89_9BACU</name>
<proteinExistence type="predicted"/>
<protein>
    <submittedName>
        <fullName evidence="1">Uncharacterized protein</fullName>
    </submittedName>
</protein>